<dbReference type="GO" id="GO:0016787">
    <property type="term" value="F:hydrolase activity"/>
    <property type="evidence" value="ECO:0007669"/>
    <property type="project" value="UniProtKB-KW"/>
</dbReference>
<evidence type="ECO:0000313" key="1">
    <source>
        <dbReference type="EMBL" id="MDD9208269.1"/>
    </source>
</evidence>
<dbReference type="PANTHER" id="PTHR48098:SF1">
    <property type="entry name" value="DIACYLGLYCEROL ACYLTRANSFERASE_MYCOLYLTRANSFERASE AG85A"/>
    <property type="match status" value="1"/>
</dbReference>
<dbReference type="Proteomes" id="UP001165561">
    <property type="component" value="Unassembled WGS sequence"/>
</dbReference>
<dbReference type="PANTHER" id="PTHR48098">
    <property type="entry name" value="ENTEROCHELIN ESTERASE-RELATED"/>
    <property type="match status" value="1"/>
</dbReference>
<name>A0ABT5U459_9MICO</name>
<dbReference type="Gene3D" id="3.40.50.1820">
    <property type="entry name" value="alpha/beta hydrolase"/>
    <property type="match status" value="1"/>
</dbReference>
<dbReference type="InterPro" id="IPR000801">
    <property type="entry name" value="Esterase-like"/>
</dbReference>
<comment type="caution">
    <text evidence="1">The sequence shown here is derived from an EMBL/GenBank/DDBJ whole genome shotgun (WGS) entry which is preliminary data.</text>
</comment>
<dbReference type="InterPro" id="IPR050583">
    <property type="entry name" value="Mycobacterial_A85_antigen"/>
</dbReference>
<dbReference type="Pfam" id="PF00756">
    <property type="entry name" value="Esterase"/>
    <property type="match status" value="1"/>
</dbReference>
<dbReference type="InterPro" id="IPR029058">
    <property type="entry name" value="AB_hydrolase_fold"/>
</dbReference>
<keyword evidence="1" id="KW-0378">Hydrolase</keyword>
<keyword evidence="2" id="KW-1185">Reference proteome</keyword>
<protein>
    <submittedName>
        <fullName evidence="1">Alpha/beta hydrolase family protein</fullName>
    </submittedName>
</protein>
<organism evidence="1 2">
    <name type="scientific">Georgenia halotolerans</name>
    <dbReference type="NCBI Taxonomy" id="3028317"/>
    <lineage>
        <taxon>Bacteria</taxon>
        <taxon>Bacillati</taxon>
        <taxon>Actinomycetota</taxon>
        <taxon>Actinomycetes</taxon>
        <taxon>Micrococcales</taxon>
        <taxon>Bogoriellaceae</taxon>
        <taxon>Georgenia</taxon>
    </lineage>
</organism>
<proteinExistence type="predicted"/>
<gene>
    <name evidence="1" type="ORF">PU560_17635</name>
</gene>
<sequence>MAHLRCDFFSEVLGMGTSMTVLLPEAARRQVGMTSVAPDGPPPVLYLLHGLSDDCTAWARRTSIERYAADRGLAVVMPQVERSFYLDARHGHRYGTFVTEELPRVVEHLVRVSARPEDTFVAGLSMGGYGALRWALSRPDRFAAAASLSGALDLATMQEQDARAPLYEHIFGTQPMRGTRDDLFTLVGECGAQAPPLYVACGEEDSLLSSNEAFVERATAAGAEVRYDVGPGGHDWTYWDAAIQDVLAWLPIRASEGTRS</sequence>
<dbReference type="EMBL" id="JARACI010001204">
    <property type="protein sequence ID" value="MDD9208269.1"/>
    <property type="molecule type" value="Genomic_DNA"/>
</dbReference>
<reference evidence="1" key="1">
    <citation type="submission" date="2023-02" db="EMBL/GenBank/DDBJ databases">
        <title>Georgenia sp.10Sc9-8, isolated from a soil sample collected from the Taklamakan desert.</title>
        <authorList>
            <person name="Liu S."/>
        </authorList>
    </citation>
    <scope>NUCLEOTIDE SEQUENCE</scope>
    <source>
        <strain evidence="1">10Sc9-8</strain>
    </source>
</reference>
<evidence type="ECO:0000313" key="2">
    <source>
        <dbReference type="Proteomes" id="UP001165561"/>
    </source>
</evidence>
<dbReference type="SUPFAM" id="SSF53474">
    <property type="entry name" value="alpha/beta-Hydrolases"/>
    <property type="match status" value="1"/>
</dbReference>
<accession>A0ABT5U459</accession>